<comment type="caution">
    <text evidence="8">The sequence shown here is derived from an EMBL/GenBank/DDBJ whole genome shotgun (WGS) entry which is preliminary data.</text>
</comment>
<keyword evidence="5 6" id="KW-0472">Membrane</keyword>
<dbReference type="InterPro" id="IPR004797">
    <property type="entry name" value="Competence_ComEC/Rec2"/>
</dbReference>
<dbReference type="NCBIfam" id="TIGR00361">
    <property type="entry name" value="ComEC_Rec2"/>
    <property type="match status" value="1"/>
</dbReference>
<keyword evidence="2" id="KW-1003">Cell membrane</keyword>
<dbReference type="InterPro" id="IPR001279">
    <property type="entry name" value="Metallo-B-lactamas"/>
</dbReference>
<feature type="transmembrane region" description="Helical" evidence="6">
    <location>
        <begin position="224"/>
        <end position="245"/>
    </location>
</feature>
<keyword evidence="4 6" id="KW-1133">Transmembrane helix</keyword>
<dbReference type="PANTHER" id="PTHR30619:SF1">
    <property type="entry name" value="RECOMBINATION PROTEIN 2"/>
    <property type="match status" value="1"/>
</dbReference>
<dbReference type="STRING" id="192814.GCA_900166575_01200"/>
<feature type="transmembrane region" description="Helical" evidence="6">
    <location>
        <begin position="383"/>
        <end position="405"/>
    </location>
</feature>
<dbReference type="Pfam" id="PF13567">
    <property type="entry name" value="DUF4131"/>
    <property type="match status" value="1"/>
</dbReference>
<evidence type="ECO:0000313" key="9">
    <source>
        <dbReference type="Proteomes" id="UP000297982"/>
    </source>
</evidence>
<proteinExistence type="predicted"/>
<dbReference type="Proteomes" id="UP000297982">
    <property type="component" value="Unassembled WGS sequence"/>
</dbReference>
<dbReference type="GO" id="GO:0005886">
    <property type="term" value="C:plasma membrane"/>
    <property type="evidence" value="ECO:0007669"/>
    <property type="project" value="UniProtKB-SubCell"/>
</dbReference>
<dbReference type="SMART" id="SM00849">
    <property type="entry name" value="Lactamase_B"/>
    <property type="match status" value="1"/>
</dbReference>
<dbReference type="Pfam" id="PF00753">
    <property type="entry name" value="Lactamase_B"/>
    <property type="match status" value="1"/>
</dbReference>
<dbReference type="PANTHER" id="PTHR30619">
    <property type="entry name" value="DNA INTERNALIZATION/COMPETENCE PROTEIN COMEC/REC2"/>
    <property type="match status" value="1"/>
</dbReference>
<dbReference type="RefSeq" id="WP_135326784.1">
    <property type="nucleotide sequence ID" value="NZ_SRJC01000001.1"/>
</dbReference>
<evidence type="ECO:0000256" key="6">
    <source>
        <dbReference type="SAM" id="Phobius"/>
    </source>
</evidence>
<dbReference type="Pfam" id="PF03772">
    <property type="entry name" value="Competence"/>
    <property type="match status" value="1"/>
</dbReference>
<evidence type="ECO:0000259" key="7">
    <source>
        <dbReference type="SMART" id="SM00849"/>
    </source>
</evidence>
<gene>
    <name evidence="8" type="ORF">E4663_04360</name>
</gene>
<dbReference type="GO" id="GO:0030420">
    <property type="term" value="P:establishment of competence for transformation"/>
    <property type="evidence" value="ECO:0007669"/>
    <property type="project" value="InterPro"/>
</dbReference>
<evidence type="ECO:0000256" key="3">
    <source>
        <dbReference type="ARBA" id="ARBA00022692"/>
    </source>
</evidence>
<organism evidence="8 9">
    <name type="scientific">Halobacillus salinus</name>
    <dbReference type="NCBI Taxonomy" id="192814"/>
    <lineage>
        <taxon>Bacteria</taxon>
        <taxon>Bacillati</taxon>
        <taxon>Bacillota</taxon>
        <taxon>Bacilli</taxon>
        <taxon>Bacillales</taxon>
        <taxon>Bacillaceae</taxon>
        <taxon>Halobacillus</taxon>
    </lineage>
</organism>
<dbReference type="InterPro" id="IPR004477">
    <property type="entry name" value="ComEC_N"/>
</dbReference>
<feature type="transmembrane region" description="Helical" evidence="6">
    <location>
        <begin position="257"/>
        <end position="272"/>
    </location>
</feature>
<dbReference type="InterPro" id="IPR025405">
    <property type="entry name" value="DUF4131"/>
</dbReference>
<dbReference type="InterPro" id="IPR035681">
    <property type="entry name" value="ComA-like_MBL"/>
</dbReference>
<feature type="domain" description="Metallo-beta-lactamase" evidence="7">
    <location>
        <begin position="504"/>
        <end position="696"/>
    </location>
</feature>
<evidence type="ECO:0000256" key="2">
    <source>
        <dbReference type="ARBA" id="ARBA00022475"/>
    </source>
</evidence>
<dbReference type="InterPro" id="IPR052159">
    <property type="entry name" value="Competence_DNA_uptake"/>
</dbReference>
<keyword evidence="9" id="KW-1185">Reference proteome</keyword>
<feature type="transmembrane region" description="Helical" evidence="6">
    <location>
        <begin position="473"/>
        <end position="491"/>
    </location>
</feature>
<name>A0A4Z0H1G8_9BACI</name>
<evidence type="ECO:0000256" key="5">
    <source>
        <dbReference type="ARBA" id="ARBA00023136"/>
    </source>
</evidence>
<dbReference type="AlphaFoldDB" id="A0A4Z0H1G8"/>
<dbReference type="Gene3D" id="3.60.15.10">
    <property type="entry name" value="Ribonuclease Z/Hydroxyacylglutathione hydrolase-like"/>
    <property type="match status" value="1"/>
</dbReference>
<evidence type="ECO:0000256" key="4">
    <source>
        <dbReference type="ARBA" id="ARBA00022989"/>
    </source>
</evidence>
<dbReference type="EMBL" id="SRJC01000001">
    <property type="protein sequence ID" value="TGB04243.1"/>
    <property type="molecule type" value="Genomic_DNA"/>
</dbReference>
<dbReference type="InterPro" id="IPR036866">
    <property type="entry name" value="RibonucZ/Hydroxyglut_hydro"/>
</dbReference>
<sequence>MKGKLHLPVLAFAIGGGIVRLNDTEQILLIVIGVIWVAKFRQQRILLLTLTSSLLLGYNYLAPPTAPPTSSSTFSSSVTVQSIKSQDDYFEMIVQEPETKLKTLVSYFPEELDHAPDSWKLGATCSIEDEKSEIPYAPNPGQFDFRKYMASQGVFSQLVVENVDHIRCHGQSPFNRLYEIRQNLILTVERSVSEDTFVWIAALVFGDQKQLDQGTVEWFRDFNLSHILAISGLHVGLFIAGVYLVMIRTGVGTVEQARIFLVLLIPLYAFIAGGEPSVLRASIMATLILFLVFLKIKIPIVDILSITALTLLLVSPYSYSSIGFQFSFLVTFSLILSAPIFRQTDNVWLQSAQISLISQLSILPLQLHYFYEFNPISLLANLILVPYFSFIVIPISILLVLMAVVWPRASLFFSDLFGSVHGFVLEFAEIVAQPFRLSWVVGEVPPIWIMLLFLSFMYLMASWSRQELKRASLNGALFVALLMAVSSLPYFSPKGTVTMLDIGQGDAFVVELPYRRGVILIDAGGPPSFLENRSKTADEIILPFLKSKGITSVDAVIVTHEDGDHNGSVPSLIRDVNVKKLIVHPYYPVTELNVEVTRVSAGEELEINGQIWKVLHPKVDAGNPNDNSIVLSSEIGGKSWMFTGDISVDVEADLMEQQKVMEADVLKVAHHGSDTSTSEEWIRRINPEVALISAGRNNRYGHPHQAVVDRLEDRGILIYQTSREGAVIYTFSGQSGTFSSFLSYNANR</sequence>
<dbReference type="SUPFAM" id="SSF56281">
    <property type="entry name" value="Metallo-hydrolase/oxidoreductase"/>
    <property type="match status" value="1"/>
</dbReference>
<feature type="transmembrane region" description="Helical" evidence="6">
    <location>
        <begin position="324"/>
        <end position="341"/>
    </location>
</feature>
<reference evidence="8 9" key="1">
    <citation type="journal article" date="2003" name="Int. J. Syst. Evol. Microbiol.">
        <title>Halobacillus salinus sp. nov., isolated from a salt lake on the coast of the East Sea in Korea.</title>
        <authorList>
            <person name="Yoon J.H."/>
            <person name="Kang K.H."/>
            <person name="Park Y.H."/>
        </authorList>
    </citation>
    <scope>NUCLEOTIDE SEQUENCE [LARGE SCALE GENOMIC DNA]</scope>
    <source>
        <strain evidence="8 9">HSL-3</strain>
    </source>
</reference>
<dbReference type="CDD" id="cd07731">
    <property type="entry name" value="ComA-like_MBL-fold"/>
    <property type="match status" value="1"/>
</dbReference>
<comment type="subcellular location">
    <subcellularLocation>
        <location evidence="1">Cell membrane</location>
        <topology evidence="1">Multi-pass membrane protein</topology>
    </subcellularLocation>
</comment>
<evidence type="ECO:0000256" key="1">
    <source>
        <dbReference type="ARBA" id="ARBA00004651"/>
    </source>
</evidence>
<protein>
    <submittedName>
        <fullName evidence="8">DNA internalization-related competence protein ComEC/Rec2</fullName>
    </submittedName>
</protein>
<evidence type="ECO:0000313" key="8">
    <source>
        <dbReference type="EMBL" id="TGB04243.1"/>
    </source>
</evidence>
<keyword evidence="3 6" id="KW-0812">Transmembrane</keyword>
<feature type="transmembrane region" description="Helical" evidence="6">
    <location>
        <begin position="444"/>
        <end position="461"/>
    </location>
</feature>
<accession>A0A4Z0H1G8</accession>
<dbReference type="NCBIfam" id="TIGR00360">
    <property type="entry name" value="ComEC_N-term"/>
    <property type="match status" value="1"/>
</dbReference>